<name>W4MCT1_9BACT</name>
<sequence length="211" mass="23802">MALVLDPTHARVILHGITWATFERLLADRGDSAGPRLAYDQGTVELTIPSPEHEWLKGTLTQIVDAIAFARDLHYQNLASTTLPRRDLDRGFEPDACFYIQHAAALQNIEHLDLETEPPPDLVIEIDIVNPSLNKLPLYAAIGVPEVWRYTRNGLELYQLQHDHYEPIASSAVLPGISRSDLEQFVDQCRETTHRTAWFKEVVAQSQLSAE</sequence>
<proteinExistence type="predicted"/>
<dbReference type="Proteomes" id="UP000019140">
    <property type="component" value="Unassembled WGS sequence"/>
</dbReference>
<dbReference type="PANTHER" id="PTHR47152">
    <property type="entry name" value="SLR2084 PROTEIN-RELATED"/>
    <property type="match status" value="1"/>
</dbReference>
<evidence type="ECO:0000259" key="1">
    <source>
        <dbReference type="Pfam" id="PF05685"/>
    </source>
</evidence>
<evidence type="ECO:0000313" key="2">
    <source>
        <dbReference type="EMBL" id="ETX08149.1"/>
    </source>
</evidence>
<gene>
    <name evidence="2" type="ORF">ETSY2_07050</name>
</gene>
<organism evidence="2 3">
    <name type="scientific">Candidatus Entotheonella gemina</name>
    <dbReference type="NCBI Taxonomy" id="1429439"/>
    <lineage>
        <taxon>Bacteria</taxon>
        <taxon>Pseudomonadati</taxon>
        <taxon>Nitrospinota/Tectimicrobiota group</taxon>
        <taxon>Candidatus Tectimicrobiota</taxon>
        <taxon>Candidatus Entotheonellia</taxon>
        <taxon>Candidatus Entotheonellales</taxon>
        <taxon>Candidatus Entotheonellaceae</taxon>
        <taxon>Candidatus Entotheonella</taxon>
    </lineage>
</organism>
<keyword evidence="3" id="KW-1185">Reference proteome</keyword>
<dbReference type="InterPro" id="IPR012296">
    <property type="entry name" value="Nuclease_put_TT1808"/>
</dbReference>
<dbReference type="PANTHER" id="PTHR47152:SF2">
    <property type="entry name" value="SLR2084 PROTEIN"/>
    <property type="match status" value="1"/>
</dbReference>
<dbReference type="CDD" id="cd06260">
    <property type="entry name" value="DUF820-like"/>
    <property type="match status" value="1"/>
</dbReference>
<evidence type="ECO:0000313" key="3">
    <source>
        <dbReference type="Proteomes" id="UP000019140"/>
    </source>
</evidence>
<dbReference type="Pfam" id="PF05685">
    <property type="entry name" value="Uma2"/>
    <property type="match status" value="1"/>
</dbReference>
<dbReference type="HOGENOM" id="CLU_098557_0_0_7"/>
<comment type="caution">
    <text evidence="2">The sequence shown here is derived from an EMBL/GenBank/DDBJ whole genome shotgun (WGS) entry which is preliminary data.</text>
</comment>
<dbReference type="InterPro" id="IPR011335">
    <property type="entry name" value="Restrct_endonuc-II-like"/>
</dbReference>
<dbReference type="InterPro" id="IPR008538">
    <property type="entry name" value="Uma2"/>
</dbReference>
<accession>W4MCT1</accession>
<protein>
    <recommendedName>
        <fullName evidence="1">Putative restriction endonuclease domain-containing protein</fullName>
    </recommendedName>
</protein>
<dbReference type="SUPFAM" id="SSF52980">
    <property type="entry name" value="Restriction endonuclease-like"/>
    <property type="match status" value="1"/>
</dbReference>
<dbReference type="AlphaFoldDB" id="W4MCT1"/>
<dbReference type="Gene3D" id="3.90.1570.10">
    <property type="entry name" value="tt1808, chain A"/>
    <property type="match status" value="1"/>
</dbReference>
<reference evidence="2 3" key="1">
    <citation type="journal article" date="2014" name="Nature">
        <title>An environmental bacterial taxon with a large and distinct metabolic repertoire.</title>
        <authorList>
            <person name="Wilson M.C."/>
            <person name="Mori T."/>
            <person name="Ruckert C."/>
            <person name="Uria A.R."/>
            <person name="Helf M.J."/>
            <person name="Takada K."/>
            <person name="Gernert C."/>
            <person name="Steffens U.A."/>
            <person name="Heycke N."/>
            <person name="Schmitt S."/>
            <person name="Rinke C."/>
            <person name="Helfrich E.J."/>
            <person name="Brachmann A.O."/>
            <person name="Gurgui C."/>
            <person name="Wakimoto T."/>
            <person name="Kracht M."/>
            <person name="Crusemann M."/>
            <person name="Hentschel U."/>
            <person name="Abe I."/>
            <person name="Matsunaga S."/>
            <person name="Kalinowski J."/>
            <person name="Takeyama H."/>
            <person name="Piel J."/>
        </authorList>
    </citation>
    <scope>NUCLEOTIDE SEQUENCE [LARGE SCALE GENOMIC DNA]</scope>
    <source>
        <strain evidence="3">TSY2</strain>
    </source>
</reference>
<feature type="domain" description="Putative restriction endonuclease" evidence="1">
    <location>
        <begin position="19"/>
        <end position="170"/>
    </location>
</feature>
<dbReference type="EMBL" id="AZHX01000287">
    <property type="protein sequence ID" value="ETX08149.1"/>
    <property type="molecule type" value="Genomic_DNA"/>
</dbReference>